<gene>
    <name evidence="1" type="ORF">D7I46_08505</name>
</gene>
<reference evidence="1 2" key="1">
    <citation type="submission" date="2018-09" db="EMBL/GenBank/DDBJ databases">
        <title>Genome sequencing of strain 1JSPR-7.</title>
        <authorList>
            <person name="Heo J."/>
            <person name="Kim S.-J."/>
            <person name="Kwon S.-W."/>
        </authorList>
    </citation>
    <scope>NUCLEOTIDE SEQUENCE [LARGE SCALE GENOMIC DNA]</scope>
    <source>
        <strain evidence="1 2">1JSPR-7</strain>
    </source>
</reference>
<dbReference type="RefSeq" id="WP_120772510.1">
    <property type="nucleotide sequence ID" value="NZ_CP032627.1"/>
</dbReference>
<evidence type="ECO:0000313" key="1">
    <source>
        <dbReference type="EMBL" id="AYG01130.1"/>
    </source>
</evidence>
<keyword evidence="2" id="KW-1185">Reference proteome</keyword>
<accession>A0A387BJM4</accession>
<proteinExistence type="predicted"/>
<sequence length="106" mass="11609">MDTENRFAKYQEADVLEKGTVKSSSEEVVLDFGKKKKVPSNKNAPKTIRVSSEDAAGYKMAAAFKGVTMTQLASDALEHYLNSKLLSHAQIAAVREAMKSAADREE</sequence>
<protein>
    <submittedName>
        <fullName evidence="1">Uncharacterized protein</fullName>
    </submittedName>
</protein>
<dbReference type="EMBL" id="CP032627">
    <property type="protein sequence ID" value="AYG01130.1"/>
    <property type="molecule type" value="Genomic_DNA"/>
</dbReference>
<dbReference type="KEGG" id="lact:D7I46_08505"/>
<dbReference type="Proteomes" id="UP000269374">
    <property type="component" value="Chromosome"/>
</dbReference>
<dbReference type="AlphaFoldDB" id="A0A387BJM4"/>
<name>A0A387BJM4_9LACT</name>
<evidence type="ECO:0000313" key="2">
    <source>
        <dbReference type="Proteomes" id="UP000269374"/>
    </source>
</evidence>
<organism evidence="1 2">
    <name type="scientific">Lactococcus allomyrinae</name>
    <dbReference type="NCBI Taxonomy" id="2419773"/>
    <lineage>
        <taxon>Bacteria</taxon>
        <taxon>Bacillati</taxon>
        <taxon>Bacillota</taxon>
        <taxon>Bacilli</taxon>
        <taxon>Lactobacillales</taxon>
        <taxon>Streptococcaceae</taxon>
        <taxon>Lactococcus</taxon>
    </lineage>
</organism>